<proteinExistence type="predicted"/>
<protein>
    <submittedName>
        <fullName evidence="2">DNA replication and repair protein RecF</fullName>
    </submittedName>
</protein>
<dbReference type="Gene3D" id="3.40.50.300">
    <property type="entry name" value="P-loop containing nucleotide triphosphate hydrolases"/>
    <property type="match status" value="1"/>
</dbReference>
<evidence type="ECO:0000313" key="3">
    <source>
        <dbReference type="Proteomes" id="UP000289465"/>
    </source>
</evidence>
<feature type="domain" description="Endonuclease GajA/Old nuclease/RecF-like AAA" evidence="1">
    <location>
        <begin position="245"/>
        <end position="296"/>
    </location>
</feature>
<dbReference type="AlphaFoldDB" id="A0A446CK62"/>
<dbReference type="Proteomes" id="UP000289465">
    <property type="component" value="Unassembled WGS sequence"/>
</dbReference>
<gene>
    <name evidence="2" type="primary">recF_1</name>
    <name evidence="2" type="ORF">AVE30378_03006</name>
</gene>
<dbReference type="PANTHER" id="PTHR43581:SF4">
    <property type="entry name" value="ATP_GTP PHOSPHATASE"/>
    <property type="match status" value="1"/>
</dbReference>
<dbReference type="RefSeq" id="WP_129241699.1">
    <property type="nucleotide sequence ID" value="NZ_UFQC01000014.1"/>
</dbReference>
<evidence type="ECO:0000259" key="1">
    <source>
        <dbReference type="Pfam" id="PF13175"/>
    </source>
</evidence>
<dbReference type="EMBL" id="UFQC01000014">
    <property type="protein sequence ID" value="SSW68270.1"/>
    <property type="molecule type" value="Genomic_DNA"/>
</dbReference>
<dbReference type="Pfam" id="PF13175">
    <property type="entry name" value="AAA_15"/>
    <property type="match status" value="1"/>
</dbReference>
<dbReference type="InterPro" id="IPR041685">
    <property type="entry name" value="AAA_GajA/Old/RecF-like"/>
</dbReference>
<accession>A0A446CK62</accession>
<name>A0A446CK62_9BURK</name>
<dbReference type="InterPro" id="IPR051396">
    <property type="entry name" value="Bact_Antivir_Def_Nuclease"/>
</dbReference>
<dbReference type="PANTHER" id="PTHR43581">
    <property type="entry name" value="ATP/GTP PHOSPHATASE"/>
    <property type="match status" value="1"/>
</dbReference>
<reference evidence="2 3" key="1">
    <citation type="submission" date="2018-07" db="EMBL/GenBank/DDBJ databases">
        <authorList>
            <person name="Peeters C."/>
        </authorList>
    </citation>
    <scope>NUCLEOTIDE SEQUENCE [LARGE SCALE GENOMIC DNA]</scope>
    <source>
        <strain evidence="2 3">LMG 30378</strain>
    </source>
</reference>
<evidence type="ECO:0000313" key="2">
    <source>
        <dbReference type="EMBL" id="SSW68270.1"/>
    </source>
</evidence>
<organism evidence="2 3">
    <name type="scientific">Achromobacter veterisilvae</name>
    <dbReference type="NCBI Taxonomy" id="2069367"/>
    <lineage>
        <taxon>Bacteria</taxon>
        <taxon>Pseudomonadati</taxon>
        <taxon>Pseudomonadota</taxon>
        <taxon>Betaproteobacteria</taxon>
        <taxon>Burkholderiales</taxon>
        <taxon>Alcaligenaceae</taxon>
        <taxon>Achromobacter</taxon>
    </lineage>
</organism>
<sequence length="556" mass="63471">MTQGTKSKKELEFSDNKLIPIRSIVGLDIKKFRSMEEQKVQLGDHVTVLSGRNGTMKTSIMGLIAHPFDGEGTDAFGKPLKTALKDVFRLSPKHDDGRYEYDLILRVGEELLREPVSIYWVADNTNRHRVVVSGAEKGDGNFSFNTSFLNLQRLFPLVHTNAAPDKSALVQLSDIETKALKDFYERIFPSSAYGTFAPIHQKRIKTTFAPDGDSAEYDWQAISSGEDNLGAIFNRMLGFQRTYDPKSEAGNGIFCIDEFESSLHPVAQLRLFDYLYKWSQRYRVQVVISTHSLHLIQHLYLRHSENLENGRIAINFISKSQAQGKNAPIIHNPSYELAFKELTLEDPQKIAEARKVKVFCEDDFAIHFAKRIIGSQHILNLVEFHSSLDPDSMRPGTSYSALSDLCIQYPLLLQGSFVLFDADVPDTKLDKIRDKLLFLRFPDKNSLALERRIVSFIISLDNADPFFKKFNKERDKFLDEFKEADIQSLTISDVENDKIVAIKACKRWADKHRADFKKYVTYYAKTLDTRNCFAEEFLKRINRINAELGLPLVAAS</sequence>
<dbReference type="SUPFAM" id="SSF52540">
    <property type="entry name" value="P-loop containing nucleoside triphosphate hydrolases"/>
    <property type="match status" value="1"/>
</dbReference>
<dbReference type="InterPro" id="IPR027417">
    <property type="entry name" value="P-loop_NTPase"/>
</dbReference>
<dbReference type="OrthoDB" id="9815944at2"/>